<dbReference type="CDD" id="cd01166">
    <property type="entry name" value="KdgK"/>
    <property type="match status" value="1"/>
</dbReference>
<organism evidence="5 6">
    <name type="scientific">Jannaschia pohangensis</name>
    <dbReference type="NCBI Taxonomy" id="390807"/>
    <lineage>
        <taxon>Bacteria</taxon>
        <taxon>Pseudomonadati</taxon>
        <taxon>Pseudomonadota</taxon>
        <taxon>Alphaproteobacteria</taxon>
        <taxon>Rhodobacterales</taxon>
        <taxon>Roseobacteraceae</taxon>
        <taxon>Jannaschia</taxon>
    </lineage>
</organism>
<dbReference type="STRING" id="390807.SAMN04488095_2312"/>
<sequence length="300" mass="31695">MRTPRLVSIGECMVELSATGTPGTYVRGFAGDTFNTAWYLARLRPDWAVDYLTDVGDDAISDEMLAMFRDAGIGTGTVRRHGDATLGLYMISLTDGERSFAYWRGQAAARRLADDPARLARALDGADLVYVSGITLGILTPEARGRLLDAVRTARQAGAQVAFDPNLRPRLWPDTDTMCAAVMEAAAVADIVLPSHEDEAAFFGDADPAATLARYRGVGAREVVVKNGADMLLFCDGPSSATHTPDPVGEVVDSTAAGDSFNAAYFAERLAGADMDRAVAVACALSARVIGGRGALVALD</sequence>
<evidence type="ECO:0000259" key="4">
    <source>
        <dbReference type="Pfam" id="PF00294"/>
    </source>
</evidence>
<dbReference type="InterPro" id="IPR050306">
    <property type="entry name" value="PfkB_Carbo_kinase"/>
</dbReference>
<dbReference type="Proteomes" id="UP000199110">
    <property type="component" value="Unassembled WGS sequence"/>
</dbReference>
<evidence type="ECO:0000313" key="6">
    <source>
        <dbReference type="Proteomes" id="UP000199110"/>
    </source>
</evidence>
<dbReference type="GO" id="GO:0006974">
    <property type="term" value="P:DNA damage response"/>
    <property type="evidence" value="ECO:0007669"/>
    <property type="project" value="TreeGrafter"/>
</dbReference>
<keyword evidence="2" id="KW-0808">Transferase</keyword>
<dbReference type="InterPro" id="IPR029056">
    <property type="entry name" value="Ribokinase-like"/>
</dbReference>
<reference evidence="5 6" key="1">
    <citation type="submission" date="2016-10" db="EMBL/GenBank/DDBJ databases">
        <authorList>
            <person name="de Groot N.N."/>
        </authorList>
    </citation>
    <scope>NUCLEOTIDE SEQUENCE [LARGE SCALE GENOMIC DNA]</scope>
    <source>
        <strain evidence="5 6">DSM 19073</strain>
    </source>
</reference>
<dbReference type="RefSeq" id="WP_092780346.1">
    <property type="nucleotide sequence ID" value="NZ_FORA01000002.1"/>
</dbReference>
<comment type="similarity">
    <text evidence="1">Belongs to the carbohydrate kinase PfkB family.</text>
</comment>
<evidence type="ECO:0000256" key="3">
    <source>
        <dbReference type="ARBA" id="ARBA00022777"/>
    </source>
</evidence>
<protein>
    <submittedName>
        <fullName evidence="5">2-keto-3-deoxygluconate kinase</fullName>
    </submittedName>
</protein>
<dbReference type="PANTHER" id="PTHR43085">
    <property type="entry name" value="HEXOKINASE FAMILY MEMBER"/>
    <property type="match status" value="1"/>
</dbReference>
<dbReference type="GO" id="GO:0019698">
    <property type="term" value="P:D-galacturonate catabolic process"/>
    <property type="evidence" value="ECO:0007669"/>
    <property type="project" value="TreeGrafter"/>
</dbReference>
<dbReference type="GO" id="GO:0005829">
    <property type="term" value="C:cytosol"/>
    <property type="evidence" value="ECO:0007669"/>
    <property type="project" value="TreeGrafter"/>
</dbReference>
<dbReference type="PANTHER" id="PTHR43085:SF15">
    <property type="entry name" value="2-DEHYDRO-3-DEOXYGLUCONOKINASE"/>
    <property type="match status" value="1"/>
</dbReference>
<evidence type="ECO:0000313" key="5">
    <source>
        <dbReference type="EMBL" id="SFJ15228.1"/>
    </source>
</evidence>
<keyword evidence="6" id="KW-1185">Reference proteome</keyword>
<gene>
    <name evidence="5" type="ORF">SAMN04488095_2312</name>
</gene>
<evidence type="ECO:0000256" key="2">
    <source>
        <dbReference type="ARBA" id="ARBA00022679"/>
    </source>
</evidence>
<dbReference type="SUPFAM" id="SSF53613">
    <property type="entry name" value="Ribokinase-like"/>
    <property type="match status" value="1"/>
</dbReference>
<dbReference type="OrthoDB" id="9776822at2"/>
<feature type="domain" description="Carbohydrate kinase PfkB" evidence="4">
    <location>
        <begin position="5"/>
        <end position="295"/>
    </location>
</feature>
<dbReference type="GO" id="GO:0008673">
    <property type="term" value="F:2-dehydro-3-deoxygluconokinase activity"/>
    <property type="evidence" value="ECO:0007669"/>
    <property type="project" value="TreeGrafter"/>
</dbReference>
<dbReference type="InterPro" id="IPR011611">
    <property type="entry name" value="PfkB_dom"/>
</dbReference>
<dbReference type="AlphaFoldDB" id="A0A1I3P0Z8"/>
<dbReference type="Pfam" id="PF00294">
    <property type="entry name" value="PfkB"/>
    <property type="match status" value="1"/>
</dbReference>
<name>A0A1I3P0Z8_9RHOB</name>
<keyword evidence="3 5" id="KW-0418">Kinase</keyword>
<dbReference type="Gene3D" id="3.40.1190.20">
    <property type="match status" value="1"/>
</dbReference>
<evidence type="ECO:0000256" key="1">
    <source>
        <dbReference type="ARBA" id="ARBA00010688"/>
    </source>
</evidence>
<dbReference type="EMBL" id="FORA01000002">
    <property type="protein sequence ID" value="SFJ15228.1"/>
    <property type="molecule type" value="Genomic_DNA"/>
</dbReference>
<proteinExistence type="inferred from homology"/>
<dbReference type="GO" id="GO:0042840">
    <property type="term" value="P:D-glucuronate catabolic process"/>
    <property type="evidence" value="ECO:0007669"/>
    <property type="project" value="TreeGrafter"/>
</dbReference>
<accession>A0A1I3P0Z8</accession>